<evidence type="ECO:0000313" key="13">
    <source>
        <dbReference type="Proteomes" id="UP000093053"/>
    </source>
</evidence>
<gene>
    <name evidence="12" type="ORF">BBK82_33060</name>
</gene>
<evidence type="ECO:0000256" key="5">
    <source>
        <dbReference type="ARBA" id="ARBA00022741"/>
    </source>
</evidence>
<evidence type="ECO:0000256" key="9">
    <source>
        <dbReference type="SAM" id="MobiDB-lite"/>
    </source>
</evidence>
<evidence type="ECO:0000256" key="10">
    <source>
        <dbReference type="SAM" id="Phobius"/>
    </source>
</evidence>
<evidence type="ECO:0000256" key="1">
    <source>
        <dbReference type="ARBA" id="ARBA00000085"/>
    </source>
</evidence>
<evidence type="ECO:0000313" key="12">
    <source>
        <dbReference type="EMBL" id="ANZ40149.1"/>
    </source>
</evidence>
<dbReference type="AlphaFoldDB" id="A0A1B2HQZ4"/>
<dbReference type="Pfam" id="PF07730">
    <property type="entry name" value="HisKA_3"/>
    <property type="match status" value="1"/>
</dbReference>
<dbReference type="InterPro" id="IPR011712">
    <property type="entry name" value="Sig_transdc_His_kin_sub3_dim/P"/>
</dbReference>
<keyword evidence="5" id="KW-0547">Nucleotide-binding</keyword>
<keyword evidence="10" id="KW-1133">Transmembrane helix</keyword>
<feature type="transmembrane region" description="Helical" evidence="10">
    <location>
        <begin position="51"/>
        <end position="69"/>
    </location>
</feature>
<dbReference type="GO" id="GO:0000155">
    <property type="term" value="F:phosphorelay sensor kinase activity"/>
    <property type="evidence" value="ECO:0007669"/>
    <property type="project" value="InterPro"/>
</dbReference>
<name>A0A1B2HQZ4_9PSEU</name>
<dbReference type="KEGG" id="led:BBK82_33060"/>
<protein>
    <recommendedName>
        <fullName evidence="2">histidine kinase</fullName>
        <ecNumber evidence="2">2.7.13.3</ecNumber>
    </recommendedName>
</protein>
<evidence type="ECO:0000256" key="3">
    <source>
        <dbReference type="ARBA" id="ARBA00022553"/>
    </source>
</evidence>
<dbReference type="CDD" id="cd16917">
    <property type="entry name" value="HATPase_UhpB-NarQ-NarX-like"/>
    <property type="match status" value="1"/>
</dbReference>
<keyword evidence="10" id="KW-0472">Membrane</keyword>
<keyword evidence="13" id="KW-1185">Reference proteome</keyword>
<proteinExistence type="predicted"/>
<sequence length="287" mass="30081">MARTGRRRARRRGPGLDDPPTGATPSWPLDAYLVPFAPVAALAVARGRGRFVALSVLALPLVAAVVFAPTVGADVMAGPVVLAAFTVAAGLALRHERQVATTERDRRVVSEERLRIARELHDVLGHHLSLIAVRTDSAPYRLAVDDAVRQELTELGTAARQALAEARELVDVLRQDDTPGLADLRALTSQAGAALVVGPLPELRATTRHALHRIVQEALTNARRHSPGAPVTVTLGQAGSSVRLTVHNGPPSHGLRGVGERAAALGGHSTAGPLPDGGFQVVVEVPA</sequence>
<comment type="catalytic activity">
    <reaction evidence="1">
        <text>ATP + protein L-histidine = ADP + protein N-phospho-L-histidine.</text>
        <dbReference type="EC" id="2.7.13.3"/>
    </reaction>
</comment>
<accession>A0A1B2HQZ4</accession>
<evidence type="ECO:0000256" key="6">
    <source>
        <dbReference type="ARBA" id="ARBA00022777"/>
    </source>
</evidence>
<keyword evidence="8" id="KW-0902">Two-component regulatory system</keyword>
<feature type="domain" description="Signal transduction histidine kinase subgroup 3 dimerisation and phosphoacceptor" evidence="11">
    <location>
        <begin position="112"/>
        <end position="177"/>
    </location>
</feature>
<dbReference type="SUPFAM" id="SSF55874">
    <property type="entry name" value="ATPase domain of HSP90 chaperone/DNA topoisomerase II/histidine kinase"/>
    <property type="match status" value="1"/>
</dbReference>
<evidence type="ECO:0000256" key="7">
    <source>
        <dbReference type="ARBA" id="ARBA00022840"/>
    </source>
</evidence>
<dbReference type="Gene3D" id="3.30.565.10">
    <property type="entry name" value="Histidine kinase-like ATPase, C-terminal domain"/>
    <property type="match status" value="1"/>
</dbReference>
<dbReference type="InterPro" id="IPR050482">
    <property type="entry name" value="Sensor_HK_TwoCompSys"/>
</dbReference>
<keyword evidence="6" id="KW-0418">Kinase</keyword>
<dbReference type="InterPro" id="IPR036890">
    <property type="entry name" value="HATPase_C_sf"/>
</dbReference>
<feature type="transmembrane region" description="Helical" evidence="10">
    <location>
        <begin position="75"/>
        <end position="93"/>
    </location>
</feature>
<evidence type="ECO:0000256" key="2">
    <source>
        <dbReference type="ARBA" id="ARBA00012438"/>
    </source>
</evidence>
<feature type="region of interest" description="Disordered" evidence="9">
    <location>
        <begin position="1"/>
        <end position="23"/>
    </location>
</feature>
<dbReference type="EMBL" id="CP016793">
    <property type="protein sequence ID" value="ANZ40149.1"/>
    <property type="molecule type" value="Genomic_DNA"/>
</dbReference>
<dbReference type="GO" id="GO:0005524">
    <property type="term" value="F:ATP binding"/>
    <property type="evidence" value="ECO:0007669"/>
    <property type="project" value="UniProtKB-KW"/>
</dbReference>
<keyword evidence="7" id="KW-0067">ATP-binding</keyword>
<evidence type="ECO:0000259" key="11">
    <source>
        <dbReference type="Pfam" id="PF07730"/>
    </source>
</evidence>
<dbReference type="GO" id="GO:0016020">
    <property type="term" value="C:membrane"/>
    <property type="evidence" value="ECO:0007669"/>
    <property type="project" value="InterPro"/>
</dbReference>
<reference evidence="12 13" key="1">
    <citation type="submission" date="2016-07" db="EMBL/GenBank/DDBJ databases">
        <title>Complete genome sequence of the Lentzea guizhouensis DHS C013.</title>
        <authorList>
            <person name="Cao C."/>
        </authorList>
    </citation>
    <scope>NUCLEOTIDE SEQUENCE [LARGE SCALE GENOMIC DNA]</scope>
    <source>
        <strain evidence="12 13">DHS C013</strain>
    </source>
</reference>
<dbReference type="OrthoDB" id="227596at2"/>
<dbReference type="GO" id="GO:0046983">
    <property type="term" value="F:protein dimerization activity"/>
    <property type="evidence" value="ECO:0007669"/>
    <property type="project" value="InterPro"/>
</dbReference>
<evidence type="ECO:0000256" key="4">
    <source>
        <dbReference type="ARBA" id="ARBA00022679"/>
    </source>
</evidence>
<dbReference type="Proteomes" id="UP000093053">
    <property type="component" value="Chromosome"/>
</dbReference>
<keyword evidence="10" id="KW-0812">Transmembrane</keyword>
<dbReference type="PANTHER" id="PTHR24421:SF10">
    <property type="entry name" value="NITRATE_NITRITE SENSOR PROTEIN NARQ"/>
    <property type="match status" value="1"/>
</dbReference>
<organism evidence="12 13">
    <name type="scientific">Lentzea guizhouensis</name>
    <dbReference type="NCBI Taxonomy" id="1586287"/>
    <lineage>
        <taxon>Bacteria</taxon>
        <taxon>Bacillati</taxon>
        <taxon>Actinomycetota</taxon>
        <taxon>Actinomycetes</taxon>
        <taxon>Pseudonocardiales</taxon>
        <taxon>Pseudonocardiaceae</taxon>
        <taxon>Lentzea</taxon>
    </lineage>
</organism>
<keyword evidence="3" id="KW-0597">Phosphoprotein</keyword>
<dbReference type="EC" id="2.7.13.3" evidence="2"/>
<feature type="compositionally biased region" description="Basic residues" evidence="9">
    <location>
        <begin position="1"/>
        <end position="13"/>
    </location>
</feature>
<dbReference type="PANTHER" id="PTHR24421">
    <property type="entry name" value="NITRATE/NITRITE SENSOR PROTEIN NARX-RELATED"/>
    <property type="match status" value="1"/>
</dbReference>
<dbReference type="Gene3D" id="1.20.5.1930">
    <property type="match status" value="1"/>
</dbReference>
<keyword evidence="4" id="KW-0808">Transferase</keyword>
<dbReference type="STRING" id="1586287.BBK82_33060"/>
<evidence type="ECO:0000256" key="8">
    <source>
        <dbReference type="ARBA" id="ARBA00023012"/>
    </source>
</evidence>